<dbReference type="SMART" id="SM00448">
    <property type="entry name" value="REC"/>
    <property type="match status" value="1"/>
</dbReference>
<keyword evidence="6" id="KW-0597">Phosphoprotein</keyword>
<keyword evidence="1" id="KW-0547">Nucleotide-binding</keyword>
<dbReference type="RefSeq" id="WP_015404367.1">
    <property type="nucleotide sequence ID" value="NC_020304.1"/>
</dbReference>
<dbReference type="Proteomes" id="UP000011721">
    <property type="component" value="Chromosome"/>
</dbReference>
<dbReference type="InterPro" id="IPR025944">
    <property type="entry name" value="Sigma_54_int_dom_CS"/>
</dbReference>
<dbReference type="PRINTS" id="PR01590">
    <property type="entry name" value="HTHFIS"/>
</dbReference>
<dbReference type="GO" id="GO:0005524">
    <property type="term" value="F:ATP binding"/>
    <property type="evidence" value="ECO:0007669"/>
    <property type="project" value="UniProtKB-KW"/>
</dbReference>
<dbReference type="PROSITE" id="PS00688">
    <property type="entry name" value="SIGMA54_INTERACT_3"/>
    <property type="match status" value="1"/>
</dbReference>
<proteinExistence type="predicted"/>
<dbReference type="Pfam" id="PF02954">
    <property type="entry name" value="HTH_8"/>
    <property type="match status" value="1"/>
</dbReference>
<evidence type="ECO:0000256" key="3">
    <source>
        <dbReference type="ARBA" id="ARBA00023015"/>
    </source>
</evidence>
<dbReference type="Pfam" id="PF00158">
    <property type="entry name" value="Sigma54_activat"/>
    <property type="match status" value="1"/>
</dbReference>
<evidence type="ECO:0000256" key="1">
    <source>
        <dbReference type="ARBA" id="ARBA00022741"/>
    </source>
</evidence>
<name>M1PAJ8_DESSD</name>
<dbReference type="OrthoDB" id="9763792at2"/>
<dbReference type="Gene3D" id="3.40.50.2300">
    <property type="match status" value="1"/>
</dbReference>
<dbReference type="InterPro" id="IPR025943">
    <property type="entry name" value="Sigma_54_int_dom_ATP-bd_2"/>
</dbReference>
<dbReference type="GO" id="GO:0000160">
    <property type="term" value="P:phosphorelay signal transduction system"/>
    <property type="evidence" value="ECO:0007669"/>
    <property type="project" value="InterPro"/>
</dbReference>
<evidence type="ECO:0000256" key="5">
    <source>
        <dbReference type="ARBA" id="ARBA00023163"/>
    </source>
</evidence>
<dbReference type="PANTHER" id="PTHR32071">
    <property type="entry name" value="TRANSCRIPTIONAL REGULATORY PROTEIN"/>
    <property type="match status" value="1"/>
</dbReference>
<dbReference type="KEGG" id="dsf:UWK_02134"/>
<keyword evidence="2" id="KW-0067">ATP-binding</keyword>
<feature type="modified residue" description="4-aspartylphosphate" evidence="6">
    <location>
        <position position="51"/>
    </location>
</feature>
<evidence type="ECO:0000313" key="9">
    <source>
        <dbReference type="EMBL" id="AGF78677.1"/>
    </source>
</evidence>
<dbReference type="Gene3D" id="1.10.8.60">
    <property type="match status" value="1"/>
</dbReference>
<dbReference type="Gene3D" id="1.10.10.60">
    <property type="entry name" value="Homeodomain-like"/>
    <property type="match status" value="1"/>
</dbReference>
<dbReference type="HOGENOM" id="CLU_000445_8_1_7"/>
<dbReference type="SMART" id="SM00382">
    <property type="entry name" value="AAA"/>
    <property type="match status" value="1"/>
</dbReference>
<dbReference type="SUPFAM" id="SSF46689">
    <property type="entry name" value="Homeodomain-like"/>
    <property type="match status" value="1"/>
</dbReference>
<dbReference type="InterPro" id="IPR009057">
    <property type="entry name" value="Homeodomain-like_sf"/>
</dbReference>
<feature type="domain" description="Sigma-54 factor interaction" evidence="7">
    <location>
        <begin position="141"/>
        <end position="366"/>
    </location>
</feature>
<keyword evidence="5" id="KW-0804">Transcription</keyword>
<dbReference type="Pfam" id="PF00072">
    <property type="entry name" value="Response_reg"/>
    <property type="match status" value="1"/>
</dbReference>
<dbReference type="AlphaFoldDB" id="M1PAJ8"/>
<dbReference type="InterPro" id="IPR001789">
    <property type="entry name" value="Sig_transdc_resp-reg_receiver"/>
</dbReference>
<dbReference type="GO" id="GO:0006355">
    <property type="term" value="P:regulation of DNA-templated transcription"/>
    <property type="evidence" value="ECO:0007669"/>
    <property type="project" value="InterPro"/>
</dbReference>
<dbReference type="STRING" id="1167006.UWK_02134"/>
<reference evidence="10" key="1">
    <citation type="journal article" date="2013" name="Stand. Genomic Sci.">
        <title>Complete genome sequence of Desulfocapsa sulfexigens, a marine deltaproteobacterium specialized in disproportionating inorganic sulfur compounds.</title>
        <authorList>
            <person name="Finster K.W."/>
            <person name="Kjeldsen K.U."/>
            <person name="Kube M."/>
            <person name="Reinhardt R."/>
            <person name="Mussmann M."/>
            <person name="Amann R."/>
            <person name="Schreiber L."/>
        </authorList>
    </citation>
    <scope>NUCLEOTIDE SEQUENCE [LARGE SCALE GENOMIC DNA]</scope>
    <source>
        <strain evidence="10">DSM 10523 / SB164P1</strain>
    </source>
</reference>
<keyword evidence="4 9" id="KW-0238">DNA-binding</keyword>
<dbReference type="InterPro" id="IPR002197">
    <property type="entry name" value="HTH_Fis"/>
</dbReference>
<dbReference type="CDD" id="cd00009">
    <property type="entry name" value="AAA"/>
    <property type="match status" value="1"/>
</dbReference>
<dbReference type="Pfam" id="PF25601">
    <property type="entry name" value="AAA_lid_14"/>
    <property type="match status" value="1"/>
</dbReference>
<evidence type="ECO:0000313" key="10">
    <source>
        <dbReference type="Proteomes" id="UP000011721"/>
    </source>
</evidence>
<dbReference type="SUPFAM" id="SSF52172">
    <property type="entry name" value="CheY-like"/>
    <property type="match status" value="1"/>
</dbReference>
<protein>
    <submittedName>
        <fullName evidence="9">CheY-like receiver, AAA-type ATPase and DNA-binding domain-containing response regulator</fullName>
    </submittedName>
</protein>
<evidence type="ECO:0000259" key="7">
    <source>
        <dbReference type="PROSITE" id="PS50045"/>
    </source>
</evidence>
<dbReference type="InterPro" id="IPR011006">
    <property type="entry name" value="CheY-like_superfamily"/>
</dbReference>
<dbReference type="InterPro" id="IPR003593">
    <property type="entry name" value="AAA+_ATPase"/>
</dbReference>
<dbReference type="PROSITE" id="PS50110">
    <property type="entry name" value="RESPONSE_REGULATORY"/>
    <property type="match status" value="1"/>
</dbReference>
<accession>M1PAJ8</accession>
<keyword evidence="10" id="KW-1185">Reference proteome</keyword>
<dbReference type="GO" id="GO:0043565">
    <property type="term" value="F:sequence-specific DNA binding"/>
    <property type="evidence" value="ECO:0007669"/>
    <property type="project" value="InterPro"/>
</dbReference>
<evidence type="ECO:0000256" key="4">
    <source>
        <dbReference type="ARBA" id="ARBA00023125"/>
    </source>
</evidence>
<evidence type="ECO:0000256" key="2">
    <source>
        <dbReference type="ARBA" id="ARBA00022840"/>
    </source>
</evidence>
<organism evidence="9 10">
    <name type="scientific">Desulfocapsa sulfexigens (strain DSM 10523 / SB164P1)</name>
    <dbReference type="NCBI Taxonomy" id="1167006"/>
    <lineage>
        <taxon>Bacteria</taxon>
        <taxon>Pseudomonadati</taxon>
        <taxon>Thermodesulfobacteriota</taxon>
        <taxon>Desulfobulbia</taxon>
        <taxon>Desulfobulbales</taxon>
        <taxon>Desulfocapsaceae</taxon>
        <taxon>Desulfocapsa</taxon>
    </lineage>
</organism>
<evidence type="ECO:0000256" key="6">
    <source>
        <dbReference type="PROSITE-ProRule" id="PRU00169"/>
    </source>
</evidence>
<dbReference type="InterPro" id="IPR058031">
    <property type="entry name" value="AAA_lid_NorR"/>
</dbReference>
<dbReference type="eggNOG" id="COG2204">
    <property type="taxonomic scope" value="Bacteria"/>
</dbReference>
<dbReference type="PROSITE" id="PS50045">
    <property type="entry name" value="SIGMA54_INTERACT_4"/>
    <property type="match status" value="1"/>
</dbReference>
<feature type="domain" description="Response regulatory" evidence="8">
    <location>
        <begin position="2"/>
        <end position="116"/>
    </location>
</feature>
<keyword evidence="3" id="KW-0805">Transcription regulation</keyword>
<dbReference type="SUPFAM" id="SSF52540">
    <property type="entry name" value="P-loop containing nucleoside triphosphate hydrolases"/>
    <property type="match status" value="1"/>
</dbReference>
<dbReference type="InterPro" id="IPR027417">
    <property type="entry name" value="P-loop_NTPase"/>
</dbReference>
<dbReference type="Gene3D" id="3.40.50.300">
    <property type="entry name" value="P-loop containing nucleotide triphosphate hydrolases"/>
    <property type="match status" value="1"/>
</dbReference>
<dbReference type="PATRIC" id="fig|1167006.5.peg.2322"/>
<gene>
    <name evidence="9" type="ordered locus">UWK_02134</name>
</gene>
<dbReference type="FunFam" id="3.40.50.300:FF:000006">
    <property type="entry name" value="DNA-binding transcriptional regulator NtrC"/>
    <property type="match status" value="1"/>
</dbReference>
<dbReference type="InterPro" id="IPR002078">
    <property type="entry name" value="Sigma_54_int"/>
</dbReference>
<evidence type="ECO:0000259" key="8">
    <source>
        <dbReference type="PROSITE" id="PS50110"/>
    </source>
</evidence>
<dbReference type="PROSITE" id="PS00676">
    <property type="entry name" value="SIGMA54_INTERACT_2"/>
    <property type="match status" value="1"/>
</dbReference>
<dbReference type="EMBL" id="CP003985">
    <property type="protein sequence ID" value="AGF78677.1"/>
    <property type="molecule type" value="Genomic_DNA"/>
</dbReference>
<sequence length="440" mass="49301">MLILIVDDEITQREMLQGFLEKQGFKVLTAAGGNEALRIFESAPVELVLMDHRMEDMNGDEVLERMRGASPLVRAIMITAYGDVSTAVKVMQLGADDFMEKPVDLMDLLAKIRRIEQGLMVERESGKITESLEQIELPISIIGSSKPMQELLSLIYRVAPTEWAALIHGETGTGKELVARLIHLMGPRKNGPFVEVNCAAIPENLFESELFGHEKGAFTGAASQRRGRFELAAGGTLFLDEVGELPLQLQAKLLRALQEKKVSRVGSEKEIEVDARVLTATNKDLQQMVSEGSFREDLFFRLNVLELRVPPLRERRDDIVELTEYFLGKYAVSDIGFGTDAMAQLVKYPFPGNVRELEHLIQRLVTLVRGSRIEVMDLPMRVREGKNTGGLLSERLAEVEKEMLIAALEEHQWVQTKAADSLGISERVLRYKMNKAGIKK</sequence>